<sequence>MTTSAPTGTSMPLQSFVFATIPYPTACGPATFNWTYTGPQETFELAVASSITPHTDLPSPAKRQGQPNELPIAWHVDATSQTWTWPTVTIPAGWYVLVAIGDDWVATSPQFFVTNGTDTSCLSTPSSSSSSPDTSTVASTGTGTSTSSTSSTTSSNTVLPVTAATSKTSRAGAIAGGVVGGVVLIAAAIAAYIYFGLCRRAPTRSRRRAMGNHTRAQLGKWGGLSSLDSGMDAPVAAARPGLVMAIPSKKRGKTESTGAILTPLSSTAHGHSGAVRGTSDEDVATLAEEKGVPYTKGHEYIETVQPLAYANRRRSSASTSGGGLSPIVSVGEPLSSAGSNARSRTRSSSQSHRAMALAKLDGDDPVAAPSPRTRSPTVPRRSDDAPPMAMPASPPYDVSPMNRSSSGGGPGAGVRRAARKPVPQLDADLSMPPTPTSAGASVSRGQSVASTVTYASTSPLISASAHPMYRNESQSSGTLRAPPSGPVRQHSREDLEAAGMELPDLNHKSSFGDRPVHYLIPDMPPPPPRR</sequence>
<name>A0A5C3NU79_9APHY</name>
<keyword evidence="4" id="KW-1185">Reference proteome</keyword>
<feature type="transmembrane region" description="Helical" evidence="2">
    <location>
        <begin position="173"/>
        <end position="197"/>
    </location>
</feature>
<dbReference type="STRING" id="1314778.A0A5C3NU79"/>
<keyword evidence="2" id="KW-0472">Membrane</keyword>
<feature type="compositionally biased region" description="Low complexity" evidence="1">
    <location>
        <begin position="369"/>
        <end position="387"/>
    </location>
</feature>
<evidence type="ECO:0000313" key="3">
    <source>
        <dbReference type="EMBL" id="TFK80572.1"/>
    </source>
</evidence>
<protein>
    <submittedName>
        <fullName evidence="3">Uncharacterized protein</fullName>
    </submittedName>
</protein>
<evidence type="ECO:0000313" key="4">
    <source>
        <dbReference type="Proteomes" id="UP000308197"/>
    </source>
</evidence>
<feature type="compositionally biased region" description="Low complexity" evidence="1">
    <location>
        <begin position="335"/>
        <end position="354"/>
    </location>
</feature>
<gene>
    <name evidence="3" type="ORF">K466DRAFT_373293</name>
</gene>
<keyword evidence="2" id="KW-1133">Transmembrane helix</keyword>
<feature type="region of interest" description="Disordered" evidence="1">
    <location>
        <begin position="312"/>
        <end position="444"/>
    </location>
</feature>
<feature type="region of interest" description="Disordered" evidence="1">
    <location>
        <begin position="470"/>
        <end position="530"/>
    </location>
</feature>
<accession>A0A5C3NU79</accession>
<feature type="region of interest" description="Disordered" evidence="1">
    <location>
        <begin position="122"/>
        <end position="158"/>
    </location>
</feature>
<feature type="compositionally biased region" description="Low complexity" evidence="1">
    <location>
        <begin position="122"/>
        <end position="155"/>
    </location>
</feature>
<dbReference type="AlphaFoldDB" id="A0A5C3NU79"/>
<feature type="compositionally biased region" description="Basic and acidic residues" evidence="1">
    <location>
        <begin position="504"/>
        <end position="516"/>
    </location>
</feature>
<keyword evidence="2" id="KW-0812">Transmembrane</keyword>
<dbReference type="InParanoid" id="A0A5C3NU79"/>
<evidence type="ECO:0000256" key="2">
    <source>
        <dbReference type="SAM" id="Phobius"/>
    </source>
</evidence>
<proteinExistence type="predicted"/>
<organism evidence="3 4">
    <name type="scientific">Polyporus arcularius HHB13444</name>
    <dbReference type="NCBI Taxonomy" id="1314778"/>
    <lineage>
        <taxon>Eukaryota</taxon>
        <taxon>Fungi</taxon>
        <taxon>Dikarya</taxon>
        <taxon>Basidiomycota</taxon>
        <taxon>Agaricomycotina</taxon>
        <taxon>Agaricomycetes</taxon>
        <taxon>Polyporales</taxon>
        <taxon>Polyporaceae</taxon>
        <taxon>Polyporus</taxon>
    </lineage>
</organism>
<reference evidence="3 4" key="1">
    <citation type="journal article" date="2019" name="Nat. Ecol. Evol.">
        <title>Megaphylogeny resolves global patterns of mushroom evolution.</title>
        <authorList>
            <person name="Varga T."/>
            <person name="Krizsan K."/>
            <person name="Foldi C."/>
            <person name="Dima B."/>
            <person name="Sanchez-Garcia M."/>
            <person name="Sanchez-Ramirez S."/>
            <person name="Szollosi G.J."/>
            <person name="Szarkandi J.G."/>
            <person name="Papp V."/>
            <person name="Albert L."/>
            <person name="Andreopoulos W."/>
            <person name="Angelini C."/>
            <person name="Antonin V."/>
            <person name="Barry K.W."/>
            <person name="Bougher N.L."/>
            <person name="Buchanan P."/>
            <person name="Buyck B."/>
            <person name="Bense V."/>
            <person name="Catcheside P."/>
            <person name="Chovatia M."/>
            <person name="Cooper J."/>
            <person name="Damon W."/>
            <person name="Desjardin D."/>
            <person name="Finy P."/>
            <person name="Geml J."/>
            <person name="Haridas S."/>
            <person name="Hughes K."/>
            <person name="Justo A."/>
            <person name="Karasinski D."/>
            <person name="Kautmanova I."/>
            <person name="Kiss B."/>
            <person name="Kocsube S."/>
            <person name="Kotiranta H."/>
            <person name="LaButti K.M."/>
            <person name="Lechner B.E."/>
            <person name="Liimatainen K."/>
            <person name="Lipzen A."/>
            <person name="Lukacs Z."/>
            <person name="Mihaltcheva S."/>
            <person name="Morgado L.N."/>
            <person name="Niskanen T."/>
            <person name="Noordeloos M.E."/>
            <person name="Ohm R.A."/>
            <person name="Ortiz-Santana B."/>
            <person name="Ovrebo C."/>
            <person name="Racz N."/>
            <person name="Riley R."/>
            <person name="Savchenko A."/>
            <person name="Shiryaev A."/>
            <person name="Soop K."/>
            <person name="Spirin V."/>
            <person name="Szebenyi C."/>
            <person name="Tomsovsky M."/>
            <person name="Tulloss R.E."/>
            <person name="Uehling J."/>
            <person name="Grigoriev I.V."/>
            <person name="Vagvolgyi C."/>
            <person name="Papp T."/>
            <person name="Martin F.M."/>
            <person name="Miettinen O."/>
            <person name="Hibbett D.S."/>
            <person name="Nagy L.G."/>
        </authorList>
    </citation>
    <scope>NUCLEOTIDE SEQUENCE [LARGE SCALE GENOMIC DNA]</scope>
    <source>
        <strain evidence="3 4">HHB13444</strain>
    </source>
</reference>
<dbReference type="Proteomes" id="UP000308197">
    <property type="component" value="Unassembled WGS sequence"/>
</dbReference>
<dbReference type="EMBL" id="ML211746">
    <property type="protein sequence ID" value="TFK80572.1"/>
    <property type="molecule type" value="Genomic_DNA"/>
</dbReference>
<evidence type="ECO:0000256" key="1">
    <source>
        <dbReference type="SAM" id="MobiDB-lite"/>
    </source>
</evidence>